<dbReference type="InterPro" id="IPR027477">
    <property type="entry name" value="Succ_DH/fumarate_Rdtase_cat_sf"/>
</dbReference>
<comment type="similarity">
    <text evidence="3 13">Belongs to the FAD-dependent oxidoreductase 2 family. NadB subfamily.</text>
</comment>
<dbReference type="Pfam" id="PF02910">
    <property type="entry name" value="Succ_DH_flav_C"/>
    <property type="match status" value="1"/>
</dbReference>
<dbReference type="RefSeq" id="WP_011738299.1">
    <property type="nucleotide sequence ID" value="NC_008610.1"/>
</dbReference>
<evidence type="ECO:0000259" key="15">
    <source>
        <dbReference type="Pfam" id="PF02910"/>
    </source>
</evidence>
<comment type="pathway">
    <text evidence="2 13">Cofactor biosynthesis; NAD(+) biosynthesis; iminoaspartate from L-aspartate (oxidase route): step 1/1.</text>
</comment>
<dbReference type="PANTHER" id="PTHR42716">
    <property type="entry name" value="L-ASPARTATE OXIDASE"/>
    <property type="match status" value="1"/>
</dbReference>
<dbReference type="GO" id="GO:0008734">
    <property type="term" value="F:L-aspartate oxidase activity"/>
    <property type="evidence" value="ECO:0007669"/>
    <property type="project" value="UniProtKB-UniRule"/>
</dbReference>
<evidence type="ECO:0000256" key="7">
    <source>
        <dbReference type="ARBA" id="ARBA00022642"/>
    </source>
</evidence>
<dbReference type="Pfam" id="PF00890">
    <property type="entry name" value="FAD_binding_2"/>
    <property type="match status" value="1"/>
</dbReference>
<dbReference type="NCBIfam" id="NF006567">
    <property type="entry name" value="PRK09077.1"/>
    <property type="match status" value="1"/>
</dbReference>
<comment type="subcellular location">
    <subcellularLocation>
        <location evidence="13">Cytoplasm</location>
    </subcellularLocation>
</comment>
<evidence type="ECO:0000256" key="10">
    <source>
        <dbReference type="ARBA" id="ARBA00048305"/>
    </source>
</evidence>
<keyword evidence="9 13" id="KW-0560">Oxidoreductase</keyword>
<dbReference type="KEGG" id="rma:Rmag_0966"/>
<dbReference type="STRING" id="413404.Rmag_0966"/>
<dbReference type="FunFam" id="1.20.58.100:FF:000002">
    <property type="entry name" value="L-aspartate oxidase"/>
    <property type="match status" value="1"/>
</dbReference>
<evidence type="ECO:0000256" key="5">
    <source>
        <dbReference type="ARBA" id="ARBA00021901"/>
    </source>
</evidence>
<evidence type="ECO:0000256" key="6">
    <source>
        <dbReference type="ARBA" id="ARBA00022630"/>
    </source>
</evidence>
<evidence type="ECO:0000256" key="9">
    <source>
        <dbReference type="ARBA" id="ARBA00023002"/>
    </source>
</evidence>
<evidence type="ECO:0000259" key="14">
    <source>
        <dbReference type="Pfam" id="PF00890"/>
    </source>
</evidence>
<dbReference type="PANTHER" id="PTHR42716:SF2">
    <property type="entry name" value="L-ASPARTATE OXIDASE, CHLOROPLASTIC"/>
    <property type="match status" value="1"/>
</dbReference>
<keyword evidence="8 13" id="KW-0274">FAD</keyword>
<dbReference type="InterPro" id="IPR003953">
    <property type="entry name" value="FAD-dep_OxRdtase_2_FAD-bd"/>
</dbReference>
<dbReference type="FunFam" id="3.90.700.10:FF:000002">
    <property type="entry name" value="L-aspartate oxidase"/>
    <property type="match status" value="1"/>
</dbReference>
<organism evidence="16 17">
    <name type="scientific">Ruthia magnifica subsp. Calyptogena magnifica</name>
    <dbReference type="NCBI Taxonomy" id="413404"/>
    <lineage>
        <taxon>Bacteria</taxon>
        <taxon>Pseudomonadati</taxon>
        <taxon>Pseudomonadota</taxon>
        <taxon>Gammaproteobacteria</taxon>
        <taxon>Candidatus Pseudothioglobaceae</taxon>
        <taxon>Candidatus Ruthturnera</taxon>
    </lineage>
</organism>
<dbReference type="EC" id="1.4.3.16" evidence="4 11"/>
<evidence type="ECO:0000256" key="3">
    <source>
        <dbReference type="ARBA" id="ARBA00008562"/>
    </source>
</evidence>
<dbReference type="InterPro" id="IPR037099">
    <property type="entry name" value="Fum_R/Succ_DH_flav-like_C_sf"/>
</dbReference>
<feature type="domain" description="Fumarate reductase/succinate dehydrogenase flavoprotein-like C-terminal" evidence="15">
    <location>
        <begin position="426"/>
        <end position="510"/>
    </location>
</feature>
<gene>
    <name evidence="16" type="ordered locus">Rmag_0966</name>
</gene>
<dbReference type="InterPro" id="IPR036188">
    <property type="entry name" value="FAD/NAD-bd_sf"/>
</dbReference>
<evidence type="ECO:0000256" key="12">
    <source>
        <dbReference type="PIRSR" id="PIRSR000171-1"/>
    </source>
</evidence>
<dbReference type="HOGENOM" id="CLU_014312_3_0_6"/>
<dbReference type="InterPro" id="IPR015939">
    <property type="entry name" value="Fum_Rdtase/Succ_DH_flav-like_C"/>
</dbReference>
<evidence type="ECO:0000256" key="4">
    <source>
        <dbReference type="ARBA" id="ARBA00012173"/>
    </source>
</evidence>
<dbReference type="Gene3D" id="3.50.50.60">
    <property type="entry name" value="FAD/NAD(P)-binding domain"/>
    <property type="match status" value="1"/>
</dbReference>
<comment type="cofactor">
    <cofactor evidence="1 13">
        <name>FAD</name>
        <dbReference type="ChEBI" id="CHEBI:57692"/>
    </cofactor>
</comment>
<evidence type="ECO:0000256" key="8">
    <source>
        <dbReference type="ARBA" id="ARBA00022827"/>
    </source>
</evidence>
<dbReference type="GO" id="GO:0005737">
    <property type="term" value="C:cytoplasm"/>
    <property type="evidence" value="ECO:0007669"/>
    <property type="project" value="UniProtKB-SubCell"/>
</dbReference>
<name>A1AXL7_RUTMC</name>
<feature type="active site" description="Proton acceptor" evidence="12">
    <location>
        <position position="276"/>
    </location>
</feature>
<evidence type="ECO:0000256" key="2">
    <source>
        <dbReference type="ARBA" id="ARBA00004950"/>
    </source>
</evidence>
<dbReference type="PIRSF" id="PIRSF000171">
    <property type="entry name" value="SDHA_APRA_LASPO"/>
    <property type="match status" value="1"/>
</dbReference>
<reference evidence="16 17" key="1">
    <citation type="journal article" date="2007" name="Science">
        <title>The Calyptogena magnifica chemoautotrophic symbiont genome.</title>
        <authorList>
            <person name="Newton I.L.G."/>
            <person name="Woyke T."/>
            <person name="Auchtung T.A."/>
            <person name="Dilly G.F."/>
            <person name="Dutton R.J."/>
            <person name="Fisher M.C."/>
            <person name="Fontanez K.M."/>
            <person name="Lau E."/>
            <person name="Stewart F.J."/>
            <person name="Richardson P.M."/>
            <person name="Barry K.W."/>
            <person name="Saunders E."/>
            <person name="Detter J.C."/>
            <person name="Wu D."/>
            <person name="Eisen J.A."/>
            <person name="Cavanaugh C.M."/>
        </authorList>
    </citation>
    <scope>NUCLEOTIDE SEQUENCE [LARGE SCALE GENOMIC DNA]</scope>
    <source>
        <strain evidence="16 17">Cm</strain>
    </source>
</reference>
<dbReference type="InterPro" id="IPR005288">
    <property type="entry name" value="NadB"/>
</dbReference>
<dbReference type="UniPathway" id="UPA00253">
    <property type="reaction ID" value="UER00326"/>
</dbReference>
<dbReference type="GO" id="GO:0034628">
    <property type="term" value="P:'de novo' NAD+ biosynthetic process from L-aspartate"/>
    <property type="evidence" value="ECO:0007669"/>
    <property type="project" value="TreeGrafter"/>
</dbReference>
<proteinExistence type="inferred from homology"/>
<dbReference type="SUPFAM" id="SSF51905">
    <property type="entry name" value="FAD/NAD(P)-binding domain"/>
    <property type="match status" value="1"/>
</dbReference>
<dbReference type="Proteomes" id="UP000002587">
    <property type="component" value="Chromosome"/>
</dbReference>
<accession>A1AXL7</accession>
<dbReference type="Gene3D" id="1.20.58.100">
    <property type="entry name" value="Fumarate reductase/succinate dehydrogenase flavoprotein-like, C-terminal domain"/>
    <property type="match status" value="1"/>
</dbReference>
<dbReference type="OrthoDB" id="9806724at2"/>
<comment type="catalytic activity">
    <reaction evidence="10">
        <text>L-aspartate + O2 = iminosuccinate + H2O2</text>
        <dbReference type="Rhea" id="RHEA:25876"/>
        <dbReference type="ChEBI" id="CHEBI:15379"/>
        <dbReference type="ChEBI" id="CHEBI:16240"/>
        <dbReference type="ChEBI" id="CHEBI:29991"/>
        <dbReference type="ChEBI" id="CHEBI:77875"/>
        <dbReference type="EC" id="1.4.3.16"/>
    </reaction>
    <physiologicalReaction direction="left-to-right" evidence="10">
        <dbReference type="Rhea" id="RHEA:25877"/>
    </physiologicalReaction>
</comment>
<keyword evidence="7 13" id="KW-0662">Pyridine nucleotide biosynthesis</keyword>
<keyword evidence="6 13" id="KW-0285">Flavoprotein</keyword>
<evidence type="ECO:0000256" key="13">
    <source>
        <dbReference type="RuleBase" id="RU362049"/>
    </source>
</evidence>
<dbReference type="eggNOG" id="COG0029">
    <property type="taxonomic scope" value="Bacteria"/>
</dbReference>
<evidence type="ECO:0000256" key="11">
    <source>
        <dbReference type="NCBIfam" id="TIGR00551"/>
    </source>
</evidence>
<dbReference type="Gene3D" id="3.90.700.10">
    <property type="entry name" value="Succinate dehydrogenase/fumarate reductase flavoprotein, catalytic domain"/>
    <property type="match status" value="1"/>
</dbReference>
<comment type="function">
    <text evidence="13">Catalyzes the oxidation of L-aspartate to iminoaspartate.</text>
</comment>
<feature type="domain" description="FAD-dependent oxidoreductase 2 FAD-binding" evidence="14">
    <location>
        <begin position="8"/>
        <end position="378"/>
    </location>
</feature>
<sequence>MSKQHNFDVLIIGTGSAGLMSALQLSDNLNIALIAKDKILKGSSYYAQGGISAVLDVNDNFNTHAQDTLSTAKGLGDKTAIHFMVENAPKAITSLEHSGVKFTKNKEGYHLTTEGGHSHRRVAHVADKTGQSIQINLLKSVKEKSNITLFKNYIAVDLLIKSHGCYGAYILNKNTCQIENFISHKTIITTGGASKVYLYTSNPDTSTGDGIAMAYRAKCVITNMEFTQFHPTCLYHPHAKSFLITEALRGEGGKLVLPNGKAFMHEFDSREELAPRDIVARAIDAQIKAHGLDCVYLDISFKNKDWIKQHFPTIYKKCQSFGIDITIEPIPVVPAAHYTCGGVQTNLYGQTNVDNLYAVGEVAYTGVHGANRMASNSLLECMVFAKSCANHINQQSITLTYKKFSQWDASRAAPSKEKVVVLHLWDEIRRIMWNFVGIVRSNKRLKYAQHRLKQIQAEVNDYYKLYLISSDLIELRNLVQTAQLIVQSAISRTESRGLHYNEDYPQQANQAINTIIKNHDSTHLKLP</sequence>
<dbReference type="EMBL" id="CP000488">
    <property type="protein sequence ID" value="ABL02674.1"/>
    <property type="molecule type" value="Genomic_DNA"/>
</dbReference>
<evidence type="ECO:0000256" key="1">
    <source>
        <dbReference type="ARBA" id="ARBA00001974"/>
    </source>
</evidence>
<dbReference type="SUPFAM" id="SSF56425">
    <property type="entry name" value="Succinate dehydrogenase/fumarate reductase flavoprotein, catalytic domain"/>
    <property type="match status" value="1"/>
</dbReference>
<evidence type="ECO:0000313" key="16">
    <source>
        <dbReference type="EMBL" id="ABL02674.1"/>
    </source>
</evidence>
<protein>
    <recommendedName>
        <fullName evidence="5 11">L-aspartate oxidase</fullName>
        <ecNumber evidence="4 11">1.4.3.16</ecNumber>
    </recommendedName>
</protein>
<keyword evidence="17" id="KW-1185">Reference proteome</keyword>
<dbReference type="SUPFAM" id="SSF46977">
    <property type="entry name" value="Succinate dehydrogenase/fumarate reductase flavoprotein C-terminal domain"/>
    <property type="match status" value="1"/>
</dbReference>
<dbReference type="PRINTS" id="PR00368">
    <property type="entry name" value="FADPNR"/>
</dbReference>
<dbReference type="NCBIfam" id="TIGR00551">
    <property type="entry name" value="nadB"/>
    <property type="match status" value="1"/>
</dbReference>
<evidence type="ECO:0000313" key="17">
    <source>
        <dbReference type="Proteomes" id="UP000002587"/>
    </source>
</evidence>
<dbReference type="AlphaFoldDB" id="A1AXL7"/>